<feature type="compositionally biased region" description="Basic and acidic residues" evidence="1">
    <location>
        <begin position="459"/>
        <end position="469"/>
    </location>
</feature>
<feature type="region of interest" description="Disordered" evidence="1">
    <location>
        <begin position="319"/>
        <end position="345"/>
    </location>
</feature>
<evidence type="ECO:0000313" key="3">
    <source>
        <dbReference type="Proteomes" id="UP001557470"/>
    </source>
</evidence>
<feature type="region of interest" description="Disordered" evidence="1">
    <location>
        <begin position="258"/>
        <end position="296"/>
    </location>
</feature>
<organism evidence="2 3">
    <name type="scientific">Umbra pygmaea</name>
    <name type="common">Eastern mudminnow</name>
    <dbReference type="NCBI Taxonomy" id="75934"/>
    <lineage>
        <taxon>Eukaryota</taxon>
        <taxon>Metazoa</taxon>
        <taxon>Chordata</taxon>
        <taxon>Craniata</taxon>
        <taxon>Vertebrata</taxon>
        <taxon>Euteleostomi</taxon>
        <taxon>Actinopterygii</taxon>
        <taxon>Neopterygii</taxon>
        <taxon>Teleostei</taxon>
        <taxon>Protacanthopterygii</taxon>
        <taxon>Esociformes</taxon>
        <taxon>Umbridae</taxon>
        <taxon>Umbra</taxon>
    </lineage>
</organism>
<proteinExistence type="predicted"/>
<feature type="region of interest" description="Disordered" evidence="1">
    <location>
        <begin position="150"/>
        <end position="211"/>
    </location>
</feature>
<sequence>MNRKERIARRLEGIENDVQPAILPSCPGLVTNRLLEEDTPRYTRASDPCEPCVVTVQRFTKEDLDPPELRALQVTAQERQSRARCRPDGHTQGVRAEPIYSSEPACTDLDSKAERIARYKAERRRQLAERYGISLDQESDATAVRCHQYSSTHGQKESECSSETQQVPTRTEVPPRCSESMEEELSYTPASSRVGRVAPQQHGHTDPGRKWPTVDLLTERERAMNLENQRRAEAQQERNTKVLELTSASTYMDVTSLSTSPKVPISRDHAVTAGTPSSPKTGRKLLQPSPKQGPGDQLIEQQAYNIFSRHGIRVRERLAREEGVRQKSPESGQYVPGAPLYRRQPQPAARPASYEQYLQTEAFTTTTHPPDPQPVYSYSQTQLPLSGQSDDPSYLSMTTGPGASQYRPDEEIMEGEVDEEERASYVCTREAPGQGREAELQEPMGGFVGGGGRGKSRKRWEEPVQPQEHKACLQATEASREERTQAWNDNAIYIQRRVTPTATHIQIRGVVPATTTDDGPSRAHGSSFPKPQETGLGEFREAADLQQVIKDGISNGERSSPEPGDARISVAKLRHSYLESTLTATAPDVKRPDLDLQVDGVYPPRVTVVPWRGERDRGHRSRHHDSHGDSRKSSDRCRTQSITSTEKHQSDRYCLFVES</sequence>
<dbReference type="EMBL" id="JAGEUA010000002">
    <property type="protein sequence ID" value="KAL1006749.1"/>
    <property type="molecule type" value="Genomic_DNA"/>
</dbReference>
<feature type="region of interest" description="Disordered" evidence="1">
    <location>
        <begin position="512"/>
        <end position="534"/>
    </location>
</feature>
<accession>A0ABD0XCU6</accession>
<feature type="region of interest" description="Disordered" evidence="1">
    <location>
        <begin position="609"/>
        <end position="650"/>
    </location>
</feature>
<feature type="region of interest" description="Disordered" evidence="1">
    <location>
        <begin position="441"/>
        <end position="469"/>
    </location>
</feature>
<feature type="compositionally biased region" description="Basic and acidic residues" evidence="1">
    <location>
        <begin position="626"/>
        <end position="638"/>
    </location>
</feature>
<reference evidence="2 3" key="1">
    <citation type="submission" date="2024-06" db="EMBL/GenBank/DDBJ databases">
        <authorList>
            <person name="Pan Q."/>
            <person name="Wen M."/>
            <person name="Jouanno E."/>
            <person name="Zahm M."/>
            <person name="Klopp C."/>
            <person name="Cabau C."/>
            <person name="Louis A."/>
            <person name="Berthelot C."/>
            <person name="Parey E."/>
            <person name="Roest Crollius H."/>
            <person name="Montfort J."/>
            <person name="Robinson-Rechavi M."/>
            <person name="Bouchez O."/>
            <person name="Lampietro C."/>
            <person name="Lopez Roques C."/>
            <person name="Donnadieu C."/>
            <person name="Postlethwait J."/>
            <person name="Bobe J."/>
            <person name="Verreycken H."/>
            <person name="Guiguen Y."/>
        </authorList>
    </citation>
    <scope>NUCLEOTIDE SEQUENCE [LARGE SCALE GENOMIC DNA]</scope>
    <source>
        <strain evidence="2">Up_M1</strain>
        <tissue evidence="2">Testis</tissue>
    </source>
</reference>
<keyword evidence="3" id="KW-1185">Reference proteome</keyword>
<name>A0ABD0XCU6_UMBPY</name>
<protein>
    <recommendedName>
        <fullName evidence="4">Supervillin</fullName>
    </recommendedName>
</protein>
<feature type="compositionally biased region" description="Basic and acidic residues" evidence="1">
    <location>
        <begin position="319"/>
        <end position="328"/>
    </location>
</feature>
<comment type="caution">
    <text evidence="2">The sequence shown here is derived from an EMBL/GenBank/DDBJ whole genome shotgun (WGS) entry which is preliminary data.</text>
</comment>
<gene>
    <name evidence="2" type="ORF">UPYG_G00076360</name>
</gene>
<evidence type="ECO:0000256" key="1">
    <source>
        <dbReference type="SAM" id="MobiDB-lite"/>
    </source>
</evidence>
<dbReference type="Proteomes" id="UP001557470">
    <property type="component" value="Unassembled WGS sequence"/>
</dbReference>
<evidence type="ECO:0000313" key="2">
    <source>
        <dbReference type="EMBL" id="KAL1006749.1"/>
    </source>
</evidence>
<evidence type="ECO:0008006" key="4">
    <source>
        <dbReference type="Google" id="ProtNLM"/>
    </source>
</evidence>
<dbReference type="AlphaFoldDB" id="A0ABD0XCU6"/>